<reference evidence="3 4" key="1">
    <citation type="submission" date="2014-04" db="EMBL/GenBank/DDBJ databases">
        <authorList>
            <consortium name="DOE Joint Genome Institute"/>
            <person name="Kuo A."/>
            <person name="Tarkka M."/>
            <person name="Buscot F."/>
            <person name="Kohler A."/>
            <person name="Nagy L.G."/>
            <person name="Floudas D."/>
            <person name="Copeland A."/>
            <person name="Barry K.W."/>
            <person name="Cichocki N."/>
            <person name="Veneault-Fourrey C."/>
            <person name="LaButti K."/>
            <person name="Lindquist E.A."/>
            <person name="Lipzen A."/>
            <person name="Lundell T."/>
            <person name="Morin E."/>
            <person name="Murat C."/>
            <person name="Sun H."/>
            <person name="Tunlid A."/>
            <person name="Henrissat B."/>
            <person name="Grigoriev I.V."/>
            <person name="Hibbett D.S."/>
            <person name="Martin F."/>
            <person name="Nordberg H.P."/>
            <person name="Cantor M.N."/>
            <person name="Hua S.X."/>
        </authorList>
    </citation>
    <scope>NUCLEOTIDE SEQUENCE [LARGE SCALE GENOMIC DNA]</scope>
    <source>
        <strain evidence="3 4">F 1598</strain>
    </source>
</reference>
<proteinExistence type="predicted"/>
<organism evidence="3 4">
    <name type="scientific">Piloderma croceum (strain F 1598)</name>
    <dbReference type="NCBI Taxonomy" id="765440"/>
    <lineage>
        <taxon>Eukaryota</taxon>
        <taxon>Fungi</taxon>
        <taxon>Dikarya</taxon>
        <taxon>Basidiomycota</taxon>
        <taxon>Agaricomycotina</taxon>
        <taxon>Agaricomycetes</taxon>
        <taxon>Agaricomycetidae</taxon>
        <taxon>Atheliales</taxon>
        <taxon>Atheliaceae</taxon>
        <taxon>Piloderma</taxon>
    </lineage>
</organism>
<reference evidence="4" key="2">
    <citation type="submission" date="2015-01" db="EMBL/GenBank/DDBJ databases">
        <title>Evolutionary Origins and Diversification of the Mycorrhizal Mutualists.</title>
        <authorList>
            <consortium name="DOE Joint Genome Institute"/>
            <consortium name="Mycorrhizal Genomics Consortium"/>
            <person name="Kohler A."/>
            <person name="Kuo A."/>
            <person name="Nagy L.G."/>
            <person name="Floudas D."/>
            <person name="Copeland A."/>
            <person name="Barry K.W."/>
            <person name="Cichocki N."/>
            <person name="Veneault-Fourrey C."/>
            <person name="LaButti K."/>
            <person name="Lindquist E.A."/>
            <person name="Lipzen A."/>
            <person name="Lundell T."/>
            <person name="Morin E."/>
            <person name="Murat C."/>
            <person name="Riley R."/>
            <person name="Ohm R."/>
            <person name="Sun H."/>
            <person name="Tunlid A."/>
            <person name="Henrissat B."/>
            <person name="Grigoriev I.V."/>
            <person name="Hibbett D.S."/>
            <person name="Martin F."/>
        </authorList>
    </citation>
    <scope>NUCLEOTIDE SEQUENCE [LARGE SCALE GENOMIC DNA]</scope>
    <source>
        <strain evidence="4">F 1598</strain>
    </source>
</reference>
<dbReference type="Pfam" id="PF20415">
    <property type="entry name" value="DUF6699"/>
    <property type="match status" value="1"/>
</dbReference>
<dbReference type="InParanoid" id="A0A0C3C4C3"/>
<accession>A0A0C3C4C3</accession>
<feature type="region of interest" description="Disordered" evidence="1">
    <location>
        <begin position="83"/>
        <end position="118"/>
    </location>
</feature>
<feature type="compositionally biased region" description="Low complexity" evidence="1">
    <location>
        <begin position="99"/>
        <end position="110"/>
    </location>
</feature>
<protein>
    <recommendedName>
        <fullName evidence="2">DUF6699 domain-containing protein</fullName>
    </recommendedName>
</protein>
<dbReference type="OrthoDB" id="3224335at2759"/>
<dbReference type="AlphaFoldDB" id="A0A0C3C4C3"/>
<gene>
    <name evidence="3" type="ORF">PILCRDRAFT_384996</name>
</gene>
<name>A0A0C3C4C3_PILCF</name>
<evidence type="ECO:0000259" key="2">
    <source>
        <dbReference type="Pfam" id="PF20415"/>
    </source>
</evidence>
<feature type="region of interest" description="Disordered" evidence="1">
    <location>
        <begin position="1"/>
        <end position="21"/>
    </location>
</feature>
<keyword evidence="4" id="KW-1185">Reference proteome</keyword>
<dbReference type="InterPro" id="IPR046522">
    <property type="entry name" value="DUF6699"/>
</dbReference>
<evidence type="ECO:0000256" key="1">
    <source>
        <dbReference type="SAM" id="MobiDB-lite"/>
    </source>
</evidence>
<dbReference type="EMBL" id="KN832987">
    <property type="protein sequence ID" value="KIM84492.1"/>
    <property type="molecule type" value="Genomic_DNA"/>
</dbReference>
<evidence type="ECO:0000313" key="3">
    <source>
        <dbReference type="EMBL" id="KIM84492.1"/>
    </source>
</evidence>
<dbReference type="HOGENOM" id="CLU_826700_0_0_1"/>
<evidence type="ECO:0000313" key="4">
    <source>
        <dbReference type="Proteomes" id="UP000054166"/>
    </source>
</evidence>
<feature type="domain" description="DUF6699" evidence="2">
    <location>
        <begin position="177"/>
        <end position="318"/>
    </location>
</feature>
<dbReference type="Proteomes" id="UP000054166">
    <property type="component" value="Unassembled WGS sequence"/>
</dbReference>
<sequence>MQSYQTQSDSQSHTAPQNRYSQWPYYLPPDDWLADSDALSLHWTNFSPPDDWIADHEELFSQQTGQPGSEMVHRLVEKDPISSPAVNPFPLPQMLGPQSSSGSGRSNNHSAFHSPHAGISGPFPPPSPCFAQVPSTGRRDLVFLLYRYGQYATESDMDNPLVHPAFQCYENMTGPDLIWDLTAPLYFPSIARSNIVPLYAEEYHTYLTHPPLHRMEIHLDAFPMLSFDIPASGGFGITLRDFMEKLTYQLNRRLTIEEWNTGLTVDQRHQILSGYERRTGTVIVMDATELQGRPLSHTPYIVSDMLADEPMFLGLAMEDGDPNVWTMYTCRKEQCR</sequence>